<dbReference type="EMBL" id="JH711574">
    <property type="protein sequence ID" value="EIW85533.1"/>
    <property type="molecule type" value="Genomic_DNA"/>
</dbReference>
<feature type="compositionally biased region" description="Acidic residues" evidence="1">
    <location>
        <begin position="42"/>
        <end position="58"/>
    </location>
</feature>
<dbReference type="RefSeq" id="XP_007764990.1">
    <property type="nucleotide sequence ID" value="XM_007766800.1"/>
</dbReference>
<evidence type="ECO:0000313" key="3">
    <source>
        <dbReference type="Proteomes" id="UP000053558"/>
    </source>
</evidence>
<reference evidence="3" key="1">
    <citation type="journal article" date="2012" name="Science">
        <title>The Paleozoic origin of enzymatic lignin decomposition reconstructed from 31 fungal genomes.</title>
        <authorList>
            <person name="Floudas D."/>
            <person name="Binder M."/>
            <person name="Riley R."/>
            <person name="Barry K."/>
            <person name="Blanchette R.A."/>
            <person name="Henrissat B."/>
            <person name="Martinez A.T."/>
            <person name="Otillar R."/>
            <person name="Spatafora J.W."/>
            <person name="Yadav J.S."/>
            <person name="Aerts A."/>
            <person name="Benoit I."/>
            <person name="Boyd A."/>
            <person name="Carlson A."/>
            <person name="Copeland A."/>
            <person name="Coutinho P.M."/>
            <person name="de Vries R.P."/>
            <person name="Ferreira P."/>
            <person name="Findley K."/>
            <person name="Foster B."/>
            <person name="Gaskell J."/>
            <person name="Glotzer D."/>
            <person name="Gorecki P."/>
            <person name="Heitman J."/>
            <person name="Hesse C."/>
            <person name="Hori C."/>
            <person name="Igarashi K."/>
            <person name="Jurgens J.A."/>
            <person name="Kallen N."/>
            <person name="Kersten P."/>
            <person name="Kohler A."/>
            <person name="Kuees U."/>
            <person name="Kumar T.K.A."/>
            <person name="Kuo A."/>
            <person name="LaButti K."/>
            <person name="Larrondo L.F."/>
            <person name="Lindquist E."/>
            <person name="Ling A."/>
            <person name="Lombard V."/>
            <person name="Lucas S."/>
            <person name="Lundell T."/>
            <person name="Martin R."/>
            <person name="McLaughlin D.J."/>
            <person name="Morgenstern I."/>
            <person name="Morin E."/>
            <person name="Murat C."/>
            <person name="Nagy L.G."/>
            <person name="Nolan M."/>
            <person name="Ohm R.A."/>
            <person name="Patyshakuliyeva A."/>
            <person name="Rokas A."/>
            <person name="Ruiz-Duenas F.J."/>
            <person name="Sabat G."/>
            <person name="Salamov A."/>
            <person name="Samejima M."/>
            <person name="Schmutz J."/>
            <person name="Slot J.C."/>
            <person name="St John F."/>
            <person name="Stenlid J."/>
            <person name="Sun H."/>
            <person name="Sun S."/>
            <person name="Syed K."/>
            <person name="Tsang A."/>
            <person name="Wiebenga A."/>
            <person name="Young D."/>
            <person name="Pisabarro A."/>
            <person name="Eastwood D.C."/>
            <person name="Martin F."/>
            <person name="Cullen D."/>
            <person name="Grigoriev I.V."/>
            <person name="Hibbett D.S."/>
        </authorList>
    </citation>
    <scope>NUCLEOTIDE SEQUENCE [LARGE SCALE GENOMIC DNA]</scope>
    <source>
        <strain evidence="3">RWD-64-598 SS2</strain>
    </source>
</reference>
<proteinExistence type="predicted"/>
<dbReference type="AlphaFoldDB" id="A0A5M3N2C5"/>
<keyword evidence="3" id="KW-1185">Reference proteome</keyword>
<feature type="compositionally biased region" description="Basic and acidic residues" evidence="1">
    <location>
        <begin position="189"/>
        <end position="203"/>
    </location>
</feature>
<organism evidence="2 3">
    <name type="scientific">Coniophora puteana (strain RWD-64-598)</name>
    <name type="common">Brown rot fungus</name>
    <dbReference type="NCBI Taxonomy" id="741705"/>
    <lineage>
        <taxon>Eukaryota</taxon>
        <taxon>Fungi</taxon>
        <taxon>Dikarya</taxon>
        <taxon>Basidiomycota</taxon>
        <taxon>Agaricomycotina</taxon>
        <taxon>Agaricomycetes</taxon>
        <taxon>Agaricomycetidae</taxon>
        <taxon>Boletales</taxon>
        <taxon>Coniophorineae</taxon>
        <taxon>Coniophoraceae</taxon>
        <taxon>Coniophora</taxon>
    </lineage>
</organism>
<dbReference type="Proteomes" id="UP000053558">
    <property type="component" value="Unassembled WGS sequence"/>
</dbReference>
<comment type="caution">
    <text evidence="2">The sequence shown here is derived from an EMBL/GenBank/DDBJ whole genome shotgun (WGS) entry which is preliminary data.</text>
</comment>
<feature type="region of interest" description="Disordered" evidence="1">
    <location>
        <begin position="189"/>
        <end position="226"/>
    </location>
</feature>
<name>A0A5M3N2C5_CONPW</name>
<dbReference type="OrthoDB" id="3063862at2759"/>
<feature type="compositionally biased region" description="Low complexity" evidence="1">
    <location>
        <begin position="214"/>
        <end position="225"/>
    </location>
</feature>
<accession>A0A5M3N2C5</accession>
<evidence type="ECO:0000313" key="2">
    <source>
        <dbReference type="EMBL" id="EIW85533.1"/>
    </source>
</evidence>
<evidence type="ECO:0000256" key="1">
    <source>
        <dbReference type="SAM" id="MobiDB-lite"/>
    </source>
</evidence>
<dbReference type="KEGG" id="cput:CONPUDRAFT_150340"/>
<dbReference type="GeneID" id="19202675"/>
<feature type="region of interest" description="Disordered" evidence="1">
    <location>
        <begin position="1"/>
        <end position="75"/>
    </location>
</feature>
<dbReference type="OMA" id="HAVENWS"/>
<sequence length="431" mass="47741">MAPVFDAKTLRILGLEPLETSPSPPPLSPQPSRKANYAQPSDSEDDMDDKASEDEEIADLAPTQGKGKRKRTADDEGPITEIEVLLDITPVTEMSKPKTKRRIKKMTFHFALDEPWDTMKAQILSQVTKVGGENKKVPPFECCDVLFSVKDSGKTTKLSLTNEADFKTLKDRAAKLPRGKAQIHLFVDEHEEDKQADGAEKENSNGAKGGKRSGAGSKASKQASKVLPVNERKSEFIKQLKEKYYCRLASSVCSSTHCFELTGGKHLPLNFNRLECWATSLLKGDSEESTLEKPPNHSLFDINQASTLKPDILEERQKMLAAKNAPAVAQPIINVHIPQMPSASLQQATNSGNSDQLLPPDRLPGASMPLVAFCQQYELDGDILKKLEEHKFRQVEHLRFTTLPVLEKMGLHFGEVAALQHAVENWSVPRT</sequence>
<protein>
    <submittedName>
        <fullName evidence="2">Uncharacterized protein</fullName>
    </submittedName>
</protein>
<gene>
    <name evidence="2" type="ORF">CONPUDRAFT_150340</name>
</gene>